<keyword evidence="3" id="KW-1003">Cell membrane</keyword>
<dbReference type="Proteomes" id="UP000829401">
    <property type="component" value="Chromosome"/>
</dbReference>
<dbReference type="AlphaFoldDB" id="T0CXN2"/>
<evidence type="ECO:0000313" key="8">
    <source>
        <dbReference type="EMBL" id="UNO49642.1"/>
    </source>
</evidence>
<name>T0CXN2_ALIAG</name>
<feature type="domain" description="MgtC/SapB/SrpB/YhiD N-terminal" evidence="7">
    <location>
        <begin position="11"/>
        <end position="139"/>
    </location>
</feature>
<evidence type="ECO:0000259" key="7">
    <source>
        <dbReference type="Pfam" id="PF02308"/>
    </source>
</evidence>
<accession>T0CXN2</accession>
<evidence type="ECO:0000256" key="1">
    <source>
        <dbReference type="ARBA" id="ARBA00004651"/>
    </source>
</evidence>
<dbReference type="PRINTS" id="PR01837">
    <property type="entry name" value="MGTCSAPBPROT"/>
</dbReference>
<reference evidence="9" key="1">
    <citation type="journal article" date="2022" name="G3 (Bethesda)">
        <title>Unveiling the complete genome sequence of Alicyclobacillus acidoterrestris DSM 3922T, a taint-producing strain.</title>
        <authorList>
            <person name="Leonardo I.C."/>
            <person name="Barreto Crespo M.T."/>
            <person name="Gaspar F.B."/>
        </authorList>
    </citation>
    <scope>NUCLEOTIDE SEQUENCE [LARGE SCALE GENOMIC DNA]</scope>
    <source>
        <strain evidence="9">DSM 3922</strain>
    </source>
</reference>
<comment type="subcellular location">
    <subcellularLocation>
        <location evidence="1">Cell membrane</location>
        <topology evidence="1">Multi-pass membrane protein</topology>
    </subcellularLocation>
</comment>
<dbReference type="RefSeq" id="WP_021297329.1">
    <property type="nucleotide sequence ID" value="NZ_AURB01000151.1"/>
</dbReference>
<dbReference type="PANTHER" id="PTHR33778">
    <property type="entry name" value="PROTEIN MGTC"/>
    <property type="match status" value="1"/>
</dbReference>
<dbReference type="EMBL" id="CP080467">
    <property type="protein sequence ID" value="UNO49642.1"/>
    <property type="molecule type" value="Genomic_DNA"/>
</dbReference>
<dbReference type="Pfam" id="PF02308">
    <property type="entry name" value="MgtC"/>
    <property type="match status" value="1"/>
</dbReference>
<accession>A0A9E7D0B9</accession>
<dbReference type="OrthoDB" id="9811198at2"/>
<evidence type="ECO:0000256" key="2">
    <source>
        <dbReference type="ARBA" id="ARBA00009298"/>
    </source>
</evidence>
<evidence type="ECO:0000256" key="4">
    <source>
        <dbReference type="ARBA" id="ARBA00022692"/>
    </source>
</evidence>
<evidence type="ECO:0000256" key="6">
    <source>
        <dbReference type="ARBA" id="ARBA00023136"/>
    </source>
</evidence>
<keyword evidence="6" id="KW-0472">Membrane</keyword>
<proteinExistence type="inferred from homology"/>
<dbReference type="InterPro" id="IPR003416">
    <property type="entry name" value="MgtC/SapB/SrpB/YhiD_fam"/>
</dbReference>
<dbReference type="KEGG" id="aaco:K1I37_03635"/>
<sequence>MHMQLELVLRLIISGILGAFIGWERKSREKEAGLRTHFVVCVGSALIMIVSKYGFQDLVGSNSIVLDPSRIAAQVVSGIGFLGAGTIIVQRQSVRGLTTAAGLWATSGIGLAIGAGMYVVGTVTTLLVLIALEVLNRSRRLSLPSQCRLIVETGDLHAVLHTLETGCPEVRKANIRSVTAAADTPTLTVTIQLRTRRGADANDVISKLQSLPDVFSVRLD</sequence>
<evidence type="ECO:0000313" key="9">
    <source>
        <dbReference type="Proteomes" id="UP000829401"/>
    </source>
</evidence>
<protein>
    <submittedName>
        <fullName evidence="8">MgtC/SapB family protein</fullName>
    </submittedName>
</protein>
<dbReference type="PANTHER" id="PTHR33778:SF1">
    <property type="entry name" value="MAGNESIUM TRANSPORTER YHID-RELATED"/>
    <property type="match status" value="1"/>
</dbReference>
<keyword evidence="5" id="KW-1133">Transmembrane helix</keyword>
<dbReference type="GO" id="GO:0005886">
    <property type="term" value="C:plasma membrane"/>
    <property type="evidence" value="ECO:0007669"/>
    <property type="project" value="UniProtKB-SubCell"/>
</dbReference>
<keyword evidence="9" id="KW-1185">Reference proteome</keyword>
<evidence type="ECO:0000256" key="5">
    <source>
        <dbReference type="ARBA" id="ARBA00022989"/>
    </source>
</evidence>
<organism evidence="8 9">
    <name type="scientific">Alicyclobacillus acidoterrestris (strain ATCC 49025 / DSM 3922 / CIP 106132 / NCIMB 13137 / GD3B)</name>
    <dbReference type="NCBI Taxonomy" id="1356854"/>
    <lineage>
        <taxon>Bacteria</taxon>
        <taxon>Bacillati</taxon>
        <taxon>Bacillota</taxon>
        <taxon>Bacilli</taxon>
        <taxon>Bacillales</taxon>
        <taxon>Alicyclobacillaceae</taxon>
        <taxon>Alicyclobacillus</taxon>
    </lineage>
</organism>
<dbReference type="STRING" id="1356854.N007_11405"/>
<gene>
    <name evidence="8" type="ORF">K1I37_03635</name>
</gene>
<dbReference type="InterPro" id="IPR049177">
    <property type="entry name" value="MgtC_SapB_SrpB_YhiD_N"/>
</dbReference>
<evidence type="ECO:0000256" key="3">
    <source>
        <dbReference type="ARBA" id="ARBA00022475"/>
    </source>
</evidence>
<dbReference type="eggNOG" id="COG1285">
    <property type="taxonomic scope" value="Bacteria"/>
</dbReference>
<keyword evidence="4" id="KW-0812">Transmembrane</keyword>
<comment type="similarity">
    <text evidence="2">Belongs to the MgtC/SapB family.</text>
</comment>